<keyword evidence="2 6" id="KW-0245">EGF-like domain</keyword>
<feature type="domain" description="EGF-like" evidence="7">
    <location>
        <begin position="510"/>
        <end position="550"/>
    </location>
</feature>
<dbReference type="GO" id="GO:0005509">
    <property type="term" value="F:calcium ion binding"/>
    <property type="evidence" value="ECO:0007669"/>
    <property type="project" value="InterPro"/>
</dbReference>
<comment type="caution">
    <text evidence="6">Lacks conserved residue(s) required for the propagation of feature annotation.</text>
</comment>
<dbReference type="NCBIfam" id="NF040941">
    <property type="entry name" value="GGGWT_bact"/>
    <property type="match status" value="2"/>
</dbReference>
<dbReference type="InterPro" id="IPR000152">
    <property type="entry name" value="EGF-type_Asp/Asn_hydroxyl_site"/>
</dbReference>
<protein>
    <submittedName>
        <fullName evidence="10">Uncharacterized protein</fullName>
    </submittedName>
</protein>
<dbReference type="RefSeq" id="XP_028512646.1">
    <property type="nucleotide sequence ID" value="XM_028656845.1"/>
</dbReference>
<dbReference type="PROSITE" id="PS50948">
    <property type="entry name" value="PAN"/>
    <property type="match status" value="1"/>
</dbReference>
<dbReference type="InterPro" id="IPR001881">
    <property type="entry name" value="EGF-like_Ca-bd_dom"/>
</dbReference>
<feature type="domain" description="EGF-like" evidence="7">
    <location>
        <begin position="53"/>
        <end position="93"/>
    </location>
</feature>
<dbReference type="PANTHER" id="PTHR24039">
    <property type="entry name" value="FIBRILLIN-RELATED"/>
    <property type="match status" value="1"/>
</dbReference>
<feature type="domain" description="EGF-like" evidence="7">
    <location>
        <begin position="13"/>
        <end position="52"/>
    </location>
</feature>
<dbReference type="FunFam" id="2.10.25.10:FF:000038">
    <property type="entry name" value="Fibrillin 2"/>
    <property type="match status" value="4"/>
</dbReference>
<dbReference type="CDD" id="cd00054">
    <property type="entry name" value="EGF_CA"/>
    <property type="match status" value="6"/>
</dbReference>
<dbReference type="PROSITE" id="PS01187">
    <property type="entry name" value="EGF_CA"/>
    <property type="match status" value="2"/>
</dbReference>
<feature type="domain" description="EGF-like" evidence="7">
    <location>
        <begin position="94"/>
        <end position="134"/>
    </location>
</feature>
<dbReference type="Pfam" id="PF12947">
    <property type="entry name" value="EGF_3"/>
    <property type="match status" value="4"/>
</dbReference>
<dbReference type="InterPro" id="IPR024731">
    <property type="entry name" value="NELL2-like_EGF"/>
</dbReference>
<dbReference type="Gene3D" id="2.60.120.1000">
    <property type="match status" value="2"/>
</dbReference>
<dbReference type="InterPro" id="IPR049883">
    <property type="entry name" value="NOTCH1_EGF-like"/>
</dbReference>
<evidence type="ECO:0000259" key="8">
    <source>
        <dbReference type="PROSITE" id="PS50948"/>
    </source>
</evidence>
<dbReference type="FunFam" id="2.10.25.10:FF:000506">
    <property type="entry name" value="Adhesion G protein-coupled receptor E1"/>
    <property type="match status" value="2"/>
</dbReference>
<keyword evidence="5" id="KW-1015">Disulfide bond</keyword>
<reference evidence="10" key="1">
    <citation type="submission" date="2022-11" db="UniProtKB">
        <authorList>
            <consortium name="EnsemblMetazoa"/>
        </authorList>
    </citation>
    <scope>IDENTIFICATION</scope>
</reference>
<dbReference type="Proteomes" id="UP000887567">
    <property type="component" value="Unplaced"/>
</dbReference>
<dbReference type="PROSITE" id="PS51406">
    <property type="entry name" value="FIBRINOGEN_C_2"/>
    <property type="match status" value="1"/>
</dbReference>
<dbReference type="OrthoDB" id="2015116at2759"/>
<dbReference type="InterPro" id="IPR036056">
    <property type="entry name" value="Fibrinogen-like_C"/>
</dbReference>
<proteinExistence type="inferred from homology"/>
<dbReference type="InterPro" id="IPR009030">
    <property type="entry name" value="Growth_fac_rcpt_cys_sf"/>
</dbReference>
<organism evidence="10 11">
    <name type="scientific">Exaiptasia diaphana</name>
    <name type="common">Tropical sea anemone</name>
    <name type="synonym">Aiptasia pulchella</name>
    <dbReference type="NCBI Taxonomy" id="2652724"/>
    <lineage>
        <taxon>Eukaryota</taxon>
        <taxon>Metazoa</taxon>
        <taxon>Cnidaria</taxon>
        <taxon>Anthozoa</taxon>
        <taxon>Hexacorallia</taxon>
        <taxon>Actiniaria</taxon>
        <taxon>Aiptasiidae</taxon>
        <taxon>Exaiptasia</taxon>
    </lineage>
</organism>
<sequence>MNRTLKSVFFLSDFDECSVANACHANAQCTNTFGSYDCKCKPGYHGDGKNCSDIDECSSVSDICDPNAQCTNNNGSYTCSCRLGFSGDGKNCSDIDECSSGVYPCHANAICTNTPGSHTCRCRSGFGDGRHTCRTLPKSCNERKKVFPASGSDTYTIDPGGNIGEVPYKVYCDMKDKGGVGVTVISHNRESWDYVNNCPCSPGSCSRIVSYNGASLAQLAKLTEISTRCEQYIHFLCNGDVAFIEASYAWWVSRDGVPQYYWGGATPGSKKCACGMTNTCQNNKGCNCHGGAGGWRADGGYLTDKTTLPVKEMRFGDTDDSNEDAGYYLGKLKSPPAIKSIYRRGQIVLFSYHCLISKHPLLNYNILTRMKLLPFILAVLCICAYQVANASKCKVTVGGIALVDHVMESFLMDNIDSCYKKCAETGGCESINFYNSNSTCELNSRTVENAPIKTVLNKDASHVMNPNPLDFDECSVADACHANAQCTNTFGSYVCQCKPGYHGDGKNCSDIDECSSVSDICDPNAQCTNNNGSYTCSCRLGFSGDGKNCSDIDECSSGVYPCHANANCTNTPGSHTCRCRSGFGDGRPTCRTTPKSCNEQKKVFPASSSGTYTIDPDGQYGKAHFNVHCNMTDKGGVGVTVVSHNSEARTRVNNCPSDPSCTRSVTYYWASFTQLAKLTQISAHCEQYIEYNCTGDVAFIGEQSAWWVSRDGVKQYYWGGATPGSKKCACGMTNTCHNGKGCNCHNSAGGWRRDRGLLTDKTTLPVKEMRFGDTDDSNEDAFYKLGKLKCY</sequence>
<evidence type="ECO:0000313" key="11">
    <source>
        <dbReference type="Proteomes" id="UP000887567"/>
    </source>
</evidence>
<dbReference type="SMART" id="SM00179">
    <property type="entry name" value="EGF_CA"/>
    <property type="match status" value="6"/>
</dbReference>
<dbReference type="InterPro" id="IPR003609">
    <property type="entry name" value="Pan_app"/>
</dbReference>
<feature type="domain" description="EGF-like" evidence="7">
    <location>
        <begin position="551"/>
        <end position="591"/>
    </location>
</feature>
<dbReference type="InterPro" id="IPR000742">
    <property type="entry name" value="EGF"/>
</dbReference>
<evidence type="ECO:0000256" key="2">
    <source>
        <dbReference type="ARBA" id="ARBA00022536"/>
    </source>
</evidence>
<evidence type="ECO:0000313" key="10">
    <source>
        <dbReference type="EnsemblMetazoa" id="XP_028512646.1"/>
    </source>
</evidence>
<dbReference type="PANTHER" id="PTHR24039:SF58">
    <property type="entry name" value="EGF-LIKE DOMAIN-CONTAINING PROTEIN"/>
    <property type="match status" value="1"/>
</dbReference>
<keyword evidence="11" id="KW-1185">Reference proteome</keyword>
<dbReference type="KEGG" id="epa:110231599"/>
<name>A0A913YDT0_EXADI</name>
<evidence type="ECO:0000259" key="7">
    <source>
        <dbReference type="PROSITE" id="PS50026"/>
    </source>
</evidence>
<dbReference type="SUPFAM" id="SSF57414">
    <property type="entry name" value="Hairpin loop containing domain-like"/>
    <property type="match status" value="1"/>
</dbReference>
<dbReference type="PROSITE" id="PS50026">
    <property type="entry name" value="EGF_3"/>
    <property type="match status" value="6"/>
</dbReference>
<feature type="domain" description="Fibrinogen C-terminal" evidence="9">
    <location>
        <begin position="131"/>
        <end position="190"/>
    </location>
</feature>
<evidence type="ECO:0000256" key="1">
    <source>
        <dbReference type="ARBA" id="ARBA00006373"/>
    </source>
</evidence>
<dbReference type="InterPro" id="IPR018097">
    <property type="entry name" value="EGF_Ca-bd_CS"/>
</dbReference>
<evidence type="ECO:0000256" key="3">
    <source>
        <dbReference type="ARBA" id="ARBA00022729"/>
    </source>
</evidence>
<evidence type="ECO:0000256" key="6">
    <source>
        <dbReference type="PROSITE-ProRule" id="PRU00076"/>
    </source>
</evidence>
<dbReference type="PROSITE" id="PS00010">
    <property type="entry name" value="ASX_HYDROXYL"/>
    <property type="match status" value="4"/>
</dbReference>
<dbReference type="AlphaFoldDB" id="A0A913YDT0"/>
<dbReference type="SUPFAM" id="SSF56496">
    <property type="entry name" value="Fibrinogen C-terminal domain-like"/>
    <property type="match status" value="2"/>
</dbReference>
<feature type="domain" description="EGF-like" evidence="7">
    <location>
        <begin position="470"/>
        <end position="509"/>
    </location>
</feature>
<dbReference type="InterPro" id="IPR002181">
    <property type="entry name" value="Fibrinogen_a/b/g_C_dom"/>
</dbReference>
<keyword evidence="3" id="KW-0732">Signal</keyword>
<dbReference type="PROSITE" id="PS01186">
    <property type="entry name" value="EGF_2"/>
    <property type="match status" value="6"/>
</dbReference>
<feature type="domain" description="Apple" evidence="8">
    <location>
        <begin position="393"/>
        <end position="467"/>
    </location>
</feature>
<dbReference type="EnsemblMetazoa" id="XM_028656845.1">
    <property type="protein sequence ID" value="XP_028512646.1"/>
    <property type="gene ID" value="LOC110231599"/>
</dbReference>
<dbReference type="OMA" id="DAWREDS"/>
<keyword evidence="4" id="KW-0677">Repeat</keyword>
<dbReference type="GeneID" id="110231599"/>
<evidence type="ECO:0000259" key="9">
    <source>
        <dbReference type="PROSITE" id="PS51406"/>
    </source>
</evidence>
<evidence type="ECO:0000256" key="4">
    <source>
        <dbReference type="ARBA" id="ARBA00022737"/>
    </source>
</evidence>
<dbReference type="Pfam" id="PF07645">
    <property type="entry name" value="EGF_CA"/>
    <property type="match status" value="2"/>
</dbReference>
<dbReference type="SMART" id="SM00181">
    <property type="entry name" value="EGF"/>
    <property type="match status" value="6"/>
</dbReference>
<evidence type="ECO:0000256" key="5">
    <source>
        <dbReference type="ARBA" id="ARBA00023157"/>
    </source>
</evidence>
<dbReference type="Gene3D" id="2.10.25.10">
    <property type="entry name" value="Laminin"/>
    <property type="match status" value="6"/>
</dbReference>
<accession>A0A913YDT0</accession>
<comment type="similarity">
    <text evidence="1">Belongs to the EGF domain peptide family.</text>
</comment>
<dbReference type="SUPFAM" id="SSF57184">
    <property type="entry name" value="Growth factor receptor domain"/>
    <property type="match status" value="2"/>
</dbReference>